<evidence type="ECO:0000256" key="3">
    <source>
        <dbReference type="ARBA" id="ARBA00022833"/>
    </source>
</evidence>
<evidence type="ECO:0000313" key="9">
    <source>
        <dbReference type="EMBL" id="PWI72080.1"/>
    </source>
</evidence>
<keyword evidence="3" id="KW-0862">Zinc</keyword>
<sequence>MSITSLSPGHAPCTRSPRDKRANKDPDTLRQQQQQRELGRRHSRDVEPKARSGDDGSFEMIRRELDADCTIVISSSPLATPVKQERSAAKAEAPQARQAHKSRRQRLSNAVMRCHACGTGDTPEWRHGPDGPGTLCNVCGLVFQKQQRRFLRDAGRRW</sequence>
<dbReference type="KEGG" id="plj:28883998"/>
<evidence type="ECO:0000256" key="1">
    <source>
        <dbReference type="ARBA" id="ARBA00022723"/>
    </source>
</evidence>
<dbReference type="PANTHER" id="PTHR45658">
    <property type="entry name" value="GATA TRANSCRIPTION FACTOR"/>
    <property type="match status" value="1"/>
</dbReference>
<keyword evidence="1" id="KW-0479">Metal-binding</keyword>
<dbReference type="Proteomes" id="UP000245956">
    <property type="component" value="Unassembled WGS sequence"/>
</dbReference>
<feature type="compositionally biased region" description="Basic and acidic residues" evidence="5">
    <location>
        <begin position="37"/>
        <end position="59"/>
    </location>
</feature>
<dbReference type="OrthoDB" id="2162994at2759"/>
<feature type="domain" description="GATA-type" evidence="6">
    <location>
        <begin position="108"/>
        <end position="144"/>
    </location>
</feature>
<dbReference type="InterPro" id="IPR013088">
    <property type="entry name" value="Znf_NHR/GATA"/>
</dbReference>
<evidence type="ECO:0000313" key="11">
    <source>
        <dbReference type="Proteomes" id="UP000245956"/>
    </source>
</evidence>
<dbReference type="AlphaFoldDB" id="A0A179G170"/>
<dbReference type="GO" id="GO:0008270">
    <property type="term" value="F:zinc ion binding"/>
    <property type="evidence" value="ECO:0007669"/>
    <property type="project" value="UniProtKB-KW"/>
</dbReference>
<dbReference type="Pfam" id="PF00320">
    <property type="entry name" value="GATA"/>
    <property type="match status" value="1"/>
</dbReference>
<dbReference type="SUPFAM" id="SSF57716">
    <property type="entry name" value="Glucocorticoid receptor-like (DNA-binding domain)"/>
    <property type="match status" value="1"/>
</dbReference>
<evidence type="ECO:0000256" key="4">
    <source>
        <dbReference type="PROSITE-ProRule" id="PRU00094"/>
    </source>
</evidence>
<reference evidence="7 10" key="3">
    <citation type="submission" date="2016-01" db="EMBL/GenBank/DDBJ databases">
        <title>Biosynthesis of antibiotic leucinostatins and their inhibition on Phytophthora in bio-control Purpureocillium lilacinum.</title>
        <authorList>
            <person name="Wang G."/>
            <person name="Liu Z."/>
            <person name="Lin R."/>
            <person name="Li E."/>
            <person name="Mao Z."/>
            <person name="Ling J."/>
            <person name="Yin W."/>
            <person name="Xie B."/>
        </authorList>
    </citation>
    <scope>NUCLEOTIDE SEQUENCE [LARGE SCALE GENOMIC DNA]</scope>
    <source>
        <strain evidence="7">PLBJ-1</strain>
        <strain evidence="8">PLFJ-1</strain>
    </source>
</reference>
<dbReference type="EMBL" id="LSBI01000002">
    <property type="protein sequence ID" value="OAQ92704.1"/>
    <property type="molecule type" value="Genomic_DNA"/>
</dbReference>
<evidence type="ECO:0000259" key="6">
    <source>
        <dbReference type="PROSITE" id="PS50114"/>
    </source>
</evidence>
<dbReference type="Proteomes" id="UP000078240">
    <property type="component" value="Unassembled WGS sequence"/>
</dbReference>
<feature type="region of interest" description="Disordered" evidence="5">
    <location>
        <begin position="1"/>
        <end position="59"/>
    </location>
</feature>
<dbReference type="PANTHER" id="PTHR45658:SF18">
    <property type="entry name" value="PROTEIN GAT2"/>
    <property type="match status" value="1"/>
</dbReference>
<proteinExistence type="predicted"/>
<dbReference type="EMBL" id="LCWV01000006">
    <property type="protein sequence ID" value="PWI72080.1"/>
    <property type="molecule type" value="Genomic_DNA"/>
</dbReference>
<dbReference type="InterPro" id="IPR051140">
    <property type="entry name" value="GATA_TF"/>
</dbReference>
<dbReference type="Gene3D" id="3.30.50.10">
    <property type="entry name" value="Erythroid Transcription Factor GATA-1, subunit A"/>
    <property type="match status" value="1"/>
</dbReference>
<feature type="region of interest" description="Disordered" evidence="5">
    <location>
        <begin position="78"/>
        <end position="107"/>
    </location>
</feature>
<dbReference type="CDD" id="cd00202">
    <property type="entry name" value="ZnF_GATA"/>
    <property type="match status" value="1"/>
</dbReference>
<evidence type="ECO:0000256" key="5">
    <source>
        <dbReference type="SAM" id="MobiDB-lite"/>
    </source>
</evidence>
<reference evidence="9" key="1">
    <citation type="submission" date="2015-05" db="EMBL/GenBank/DDBJ databases">
        <authorList>
            <person name="Wang D.B."/>
            <person name="Wang M."/>
        </authorList>
    </citation>
    <scope>NUCLEOTIDE SEQUENCE</scope>
    <source>
        <strain evidence="9">36-1</strain>
    </source>
</reference>
<dbReference type="InterPro" id="IPR000679">
    <property type="entry name" value="Znf_GATA"/>
</dbReference>
<evidence type="ECO:0000256" key="2">
    <source>
        <dbReference type="ARBA" id="ARBA00022771"/>
    </source>
</evidence>
<dbReference type="SMART" id="SM00401">
    <property type="entry name" value="ZnF_GATA"/>
    <property type="match status" value="1"/>
</dbReference>
<evidence type="ECO:0000313" key="10">
    <source>
        <dbReference type="Proteomes" id="UP000078240"/>
    </source>
</evidence>
<organism evidence="7 10">
    <name type="scientific">Purpureocillium lilacinum</name>
    <name type="common">Paecilomyces lilacinus</name>
    <dbReference type="NCBI Taxonomy" id="33203"/>
    <lineage>
        <taxon>Eukaryota</taxon>
        <taxon>Fungi</taxon>
        <taxon>Dikarya</taxon>
        <taxon>Ascomycota</taxon>
        <taxon>Pezizomycotina</taxon>
        <taxon>Sordariomycetes</taxon>
        <taxon>Hypocreomycetidae</taxon>
        <taxon>Hypocreales</taxon>
        <taxon>Ophiocordycipitaceae</taxon>
        <taxon>Purpureocillium</taxon>
    </lineage>
</organism>
<name>A0A179G170_PURLI</name>
<comment type="caution">
    <text evidence="7">The sequence shown here is derived from an EMBL/GenBank/DDBJ whole genome shotgun (WGS) entry which is preliminary data.</text>
</comment>
<dbReference type="GO" id="GO:0043565">
    <property type="term" value="F:sequence-specific DNA binding"/>
    <property type="evidence" value="ECO:0007669"/>
    <property type="project" value="InterPro"/>
</dbReference>
<accession>A0A179G170</accession>
<dbReference type="EMBL" id="LSBH01000010">
    <property type="protein sequence ID" value="OAQ71636.1"/>
    <property type="molecule type" value="Genomic_DNA"/>
</dbReference>
<evidence type="ECO:0000313" key="7">
    <source>
        <dbReference type="EMBL" id="OAQ71636.1"/>
    </source>
</evidence>
<dbReference type="Proteomes" id="UP000078340">
    <property type="component" value="Unassembled WGS sequence"/>
</dbReference>
<dbReference type="GeneID" id="28883998"/>
<dbReference type="GO" id="GO:0006355">
    <property type="term" value="P:regulation of DNA-templated transcription"/>
    <property type="evidence" value="ECO:0007669"/>
    <property type="project" value="InterPro"/>
</dbReference>
<gene>
    <name evidence="9" type="ORF">PCL_10703</name>
    <name evidence="7" type="ORF">VFPBJ_10415</name>
    <name evidence="8" type="ORF">VFPFJ_01865</name>
</gene>
<dbReference type="PROSITE" id="PS50114">
    <property type="entry name" value="GATA_ZN_FINGER_2"/>
    <property type="match status" value="1"/>
</dbReference>
<evidence type="ECO:0000313" key="8">
    <source>
        <dbReference type="EMBL" id="OAQ92704.1"/>
    </source>
</evidence>
<keyword evidence="2 4" id="KW-0863">Zinc-finger</keyword>
<feature type="compositionally biased region" description="Basic and acidic residues" evidence="5">
    <location>
        <begin position="16"/>
        <end position="28"/>
    </location>
</feature>
<protein>
    <submittedName>
        <fullName evidence="7">GATA zinc finger domain-containing protein</fullName>
    </submittedName>
</protein>
<reference evidence="9 11" key="2">
    <citation type="journal article" date="2016" name="Front. Microbiol.">
        <title>Genome and transcriptome sequences reveal the specific parasitism of the nematophagous Purpureocillium lilacinum 36-1.</title>
        <authorList>
            <person name="Xie J."/>
            <person name="Li S."/>
            <person name="Mo C."/>
            <person name="Xiao X."/>
            <person name="Peng D."/>
            <person name="Wang G."/>
            <person name="Xiao Y."/>
        </authorList>
    </citation>
    <scope>NUCLEOTIDE SEQUENCE [LARGE SCALE GENOMIC DNA]</scope>
    <source>
        <strain evidence="9 11">36-1</strain>
    </source>
</reference>